<keyword evidence="2" id="KW-1185">Reference proteome</keyword>
<gene>
    <name evidence="1" type="ORF">JN12_03200</name>
</gene>
<dbReference type="GO" id="GO:0051301">
    <property type="term" value="P:cell division"/>
    <property type="evidence" value="ECO:0007669"/>
    <property type="project" value="UniProtKB-KW"/>
</dbReference>
<keyword evidence="1" id="KW-0131">Cell cycle</keyword>
<sequence length="76" mass="7963">MLCRVSSGKLHLKKYAVIKVIGIGTAGGTILENIMQDQIDGIDYIAANTVPQVLNLSSAPTKILLKGGVGSVLSRL</sequence>
<dbReference type="Gene3D" id="3.40.50.1440">
    <property type="entry name" value="Tubulin/FtsZ, GTPase domain"/>
    <property type="match status" value="1"/>
</dbReference>
<evidence type="ECO:0000313" key="1">
    <source>
        <dbReference type="EMBL" id="TWJ16841.1"/>
    </source>
</evidence>
<reference evidence="1 2" key="1">
    <citation type="submission" date="2019-07" db="EMBL/GenBank/DDBJ databases">
        <title>Genomic Encyclopedia of Archaeal and Bacterial Type Strains, Phase II (KMG-II): from individual species to whole genera.</title>
        <authorList>
            <person name="Goeker M."/>
        </authorList>
    </citation>
    <scope>NUCLEOTIDE SEQUENCE [LARGE SCALE GENOMIC DNA]</scope>
    <source>
        <strain evidence="1 2">ATCC BAA-1139</strain>
    </source>
</reference>
<proteinExistence type="predicted"/>
<organism evidence="1 2">
    <name type="scientific">Geobacter argillaceus</name>
    <dbReference type="NCBI Taxonomy" id="345631"/>
    <lineage>
        <taxon>Bacteria</taxon>
        <taxon>Pseudomonadati</taxon>
        <taxon>Thermodesulfobacteriota</taxon>
        <taxon>Desulfuromonadia</taxon>
        <taxon>Geobacterales</taxon>
        <taxon>Geobacteraceae</taxon>
        <taxon>Geobacter</taxon>
    </lineage>
</organism>
<protein>
    <submittedName>
        <fullName evidence="1">Cell division protein FtsZ</fullName>
    </submittedName>
</protein>
<dbReference type="AlphaFoldDB" id="A0A562VG94"/>
<evidence type="ECO:0000313" key="2">
    <source>
        <dbReference type="Proteomes" id="UP000319449"/>
    </source>
</evidence>
<comment type="caution">
    <text evidence="1">The sequence shown here is derived from an EMBL/GenBank/DDBJ whole genome shotgun (WGS) entry which is preliminary data.</text>
</comment>
<dbReference type="EMBL" id="VLLN01000024">
    <property type="protein sequence ID" value="TWJ16841.1"/>
    <property type="molecule type" value="Genomic_DNA"/>
</dbReference>
<name>A0A562VG94_9BACT</name>
<dbReference type="Proteomes" id="UP000319449">
    <property type="component" value="Unassembled WGS sequence"/>
</dbReference>
<dbReference type="SUPFAM" id="SSF52490">
    <property type="entry name" value="Tubulin nucleotide-binding domain-like"/>
    <property type="match status" value="1"/>
</dbReference>
<dbReference type="InterPro" id="IPR036525">
    <property type="entry name" value="Tubulin/FtsZ_GTPase_sf"/>
</dbReference>
<accession>A0A562VG94</accession>
<keyword evidence="1" id="KW-0132">Cell division</keyword>